<dbReference type="EMBL" id="CM026421">
    <property type="protein sequence ID" value="KAG0592520.1"/>
    <property type="molecule type" value="Genomic_DNA"/>
</dbReference>
<reference evidence="1" key="1">
    <citation type="submission" date="2020-06" db="EMBL/GenBank/DDBJ databases">
        <title>WGS assembly of Ceratodon purpureus strain R40.</title>
        <authorList>
            <person name="Carey S.B."/>
            <person name="Jenkins J."/>
            <person name="Shu S."/>
            <person name="Lovell J.T."/>
            <person name="Sreedasyam A."/>
            <person name="Maumus F."/>
            <person name="Tiley G.P."/>
            <person name="Fernandez-Pozo N."/>
            <person name="Barry K."/>
            <person name="Chen C."/>
            <person name="Wang M."/>
            <person name="Lipzen A."/>
            <person name="Daum C."/>
            <person name="Saski C.A."/>
            <person name="Payton A.C."/>
            <person name="Mcbreen J.C."/>
            <person name="Conrad R.E."/>
            <person name="Kollar L.M."/>
            <person name="Olsson S."/>
            <person name="Huttunen S."/>
            <person name="Landis J.B."/>
            <person name="Wickett N.J."/>
            <person name="Johnson M.G."/>
            <person name="Rensing S.A."/>
            <person name="Grimwood J."/>
            <person name="Schmutz J."/>
            <person name="Mcdaniel S.F."/>
        </authorList>
    </citation>
    <scope>NUCLEOTIDE SEQUENCE</scope>
    <source>
        <strain evidence="1">R40</strain>
    </source>
</reference>
<sequence length="87" mass="9928">MKARKGSSHCRPSHRFVVGAELLVKLLKCYYIPVTASSLDLRCLHFVHVGGLRPYPPRLACFLIYQTRTRWSEVCDVCCHLHTSKLG</sequence>
<keyword evidence="2" id="KW-1185">Reference proteome</keyword>
<protein>
    <submittedName>
        <fullName evidence="1">Uncharacterized protein</fullName>
    </submittedName>
</protein>
<name>A0A8T0J9D9_CERPU</name>
<evidence type="ECO:0000313" key="1">
    <source>
        <dbReference type="EMBL" id="KAG0592520.1"/>
    </source>
</evidence>
<organism evidence="1 2">
    <name type="scientific">Ceratodon purpureus</name>
    <name type="common">Fire moss</name>
    <name type="synonym">Dicranum purpureum</name>
    <dbReference type="NCBI Taxonomy" id="3225"/>
    <lineage>
        <taxon>Eukaryota</taxon>
        <taxon>Viridiplantae</taxon>
        <taxon>Streptophyta</taxon>
        <taxon>Embryophyta</taxon>
        <taxon>Bryophyta</taxon>
        <taxon>Bryophytina</taxon>
        <taxon>Bryopsida</taxon>
        <taxon>Dicranidae</taxon>
        <taxon>Pseudoditrichales</taxon>
        <taxon>Ditrichaceae</taxon>
        <taxon>Ceratodon</taxon>
    </lineage>
</organism>
<comment type="caution">
    <text evidence="1">The sequence shown here is derived from an EMBL/GenBank/DDBJ whole genome shotgun (WGS) entry which is preliminary data.</text>
</comment>
<accession>A0A8T0J9D9</accession>
<dbReference type="Proteomes" id="UP000822688">
    <property type="component" value="Chromosome 1"/>
</dbReference>
<gene>
    <name evidence="1" type="ORF">KC19_1G259200</name>
</gene>
<evidence type="ECO:0000313" key="2">
    <source>
        <dbReference type="Proteomes" id="UP000822688"/>
    </source>
</evidence>
<proteinExistence type="predicted"/>
<dbReference type="AlphaFoldDB" id="A0A8T0J9D9"/>